<dbReference type="AlphaFoldDB" id="A0A9P8QCT1"/>
<gene>
    <name evidence="2" type="ORF">WICPIJ_001875</name>
</gene>
<dbReference type="Proteomes" id="UP000774326">
    <property type="component" value="Unassembled WGS sequence"/>
</dbReference>
<evidence type="ECO:0000313" key="3">
    <source>
        <dbReference type="Proteomes" id="UP000774326"/>
    </source>
</evidence>
<feature type="compositionally biased region" description="Basic residues" evidence="1">
    <location>
        <begin position="37"/>
        <end position="46"/>
    </location>
</feature>
<dbReference type="InterPro" id="IPR015915">
    <property type="entry name" value="Kelch-typ_b-propeller"/>
</dbReference>
<protein>
    <submittedName>
        <fullName evidence="2">Uncharacterized protein</fullName>
    </submittedName>
</protein>
<dbReference type="PANTHER" id="PTHR23244:SF471">
    <property type="entry name" value="GUANINE NUCLEOTIDE-BINDING PROTEIN SUBUNIT BETA 1-RELATED"/>
    <property type="match status" value="1"/>
</dbReference>
<dbReference type="Gene3D" id="2.120.10.80">
    <property type="entry name" value="Kelch-type beta propeller"/>
    <property type="match status" value="2"/>
</dbReference>
<feature type="region of interest" description="Disordered" evidence="1">
    <location>
        <begin position="439"/>
        <end position="500"/>
    </location>
</feature>
<name>A0A9P8QCT1_WICPI</name>
<feature type="region of interest" description="Disordered" evidence="1">
    <location>
        <begin position="18"/>
        <end position="47"/>
    </location>
</feature>
<keyword evidence="3" id="KW-1185">Reference proteome</keyword>
<dbReference type="SUPFAM" id="SSF117281">
    <property type="entry name" value="Kelch motif"/>
    <property type="match status" value="1"/>
</dbReference>
<feature type="compositionally biased region" description="Basic residues" evidence="1">
    <location>
        <begin position="489"/>
        <end position="499"/>
    </location>
</feature>
<dbReference type="PANTHER" id="PTHR23244">
    <property type="entry name" value="KELCH REPEAT DOMAIN"/>
    <property type="match status" value="1"/>
</dbReference>
<evidence type="ECO:0000256" key="1">
    <source>
        <dbReference type="SAM" id="MobiDB-lite"/>
    </source>
</evidence>
<reference evidence="2" key="2">
    <citation type="submission" date="2021-01" db="EMBL/GenBank/DDBJ databases">
        <authorList>
            <person name="Schikora-Tamarit M.A."/>
        </authorList>
    </citation>
    <scope>NUCLEOTIDE SEQUENCE</scope>
    <source>
        <strain evidence="2">CBS2887</strain>
    </source>
</reference>
<feature type="compositionally biased region" description="Basic and acidic residues" evidence="1">
    <location>
        <begin position="442"/>
        <end position="457"/>
    </location>
</feature>
<evidence type="ECO:0000313" key="2">
    <source>
        <dbReference type="EMBL" id="KAH3687160.1"/>
    </source>
</evidence>
<reference evidence="2" key="1">
    <citation type="journal article" date="2021" name="Open Biol.">
        <title>Shared evolutionary footprints suggest mitochondrial oxidative damage underlies multiple complex I losses in fungi.</title>
        <authorList>
            <person name="Schikora-Tamarit M.A."/>
            <person name="Marcet-Houben M."/>
            <person name="Nosek J."/>
            <person name="Gabaldon T."/>
        </authorList>
    </citation>
    <scope>NUCLEOTIDE SEQUENCE</scope>
    <source>
        <strain evidence="2">CBS2887</strain>
    </source>
</reference>
<accession>A0A9P8QCT1</accession>
<sequence>MSAFPHLGIISKAIYPTKTNGSCYPPSQRGNNDLRAKNPRGAKQRVSHPMDVDLNDKETMRRIDRMMQRHIEGYWEYKLKNNNIAPRPDSVREKITGMKKHEFKVREPVHSYLSTHSIWEPQMQVDELLGKSNHQIVSEERKISPFKQDAKLGTLDQFTAYIHLACTTSEEPLPPLVYHTACTSNENIYIIGGSRTLYANHTPSGIDMSKFKVIPTDFPPPMDSSILNSACVVPNYECWTMSSQSHVAKKFIPSGDVPPPLMCMSASMLTDRYCFYYGGIELISEVSKTSEGQYVIRNSTRINNCGYILDLQTFKFTKHEMIAHPSFSFRDPRAVPRFAHTATSVTIKKESDTEEQPATVYVMGGFKASERAYQEYEAIQDLWKVEANVTFRGTHGYMEFSKEMIATPLSLAQEKAPPARGFHAAAIFDSEFAFGKGKEHKFKSDEQREREKCRKQDSQNTNGDSTAGSAVTDSPVLEQYNSEGPPPAKTKRTSSKPKKNTAPISNLKLVIHGGTDCVEIFGDVWWFDIESETWHELSTSFNVYDSNFVLDNTHFRPSIVRKCGHVSFIMDCWMVLIVGSIPSDLTLHRFKSKAHDISELFIKLKDMDKKNMRDQYYRYFVLNLKTATWMLYKCFHRFQSLTPGAQSQLSYIGVLGGSAVVSNERIYYGGGFMVSNLKYIANEKSEVLNNTTEIIDFPLSSFNSYDYLKTMTYLKPSDPVGNDMETNTDTGSEVS</sequence>
<feature type="compositionally biased region" description="Polar residues" evidence="1">
    <location>
        <begin position="458"/>
        <end position="472"/>
    </location>
</feature>
<proteinExistence type="predicted"/>
<organism evidence="2 3">
    <name type="scientific">Wickerhamomyces pijperi</name>
    <name type="common">Yeast</name>
    <name type="synonym">Pichia pijperi</name>
    <dbReference type="NCBI Taxonomy" id="599730"/>
    <lineage>
        <taxon>Eukaryota</taxon>
        <taxon>Fungi</taxon>
        <taxon>Dikarya</taxon>
        <taxon>Ascomycota</taxon>
        <taxon>Saccharomycotina</taxon>
        <taxon>Saccharomycetes</taxon>
        <taxon>Phaffomycetales</taxon>
        <taxon>Wickerhamomycetaceae</taxon>
        <taxon>Wickerhamomyces</taxon>
    </lineage>
</organism>
<dbReference type="OrthoDB" id="3980255at2759"/>
<comment type="caution">
    <text evidence="2">The sequence shown here is derived from an EMBL/GenBank/DDBJ whole genome shotgun (WGS) entry which is preliminary data.</text>
</comment>
<dbReference type="EMBL" id="JAEUBG010000970">
    <property type="protein sequence ID" value="KAH3687160.1"/>
    <property type="molecule type" value="Genomic_DNA"/>
</dbReference>